<keyword evidence="4" id="KW-1185">Reference proteome</keyword>
<dbReference type="PANTHER" id="PTHR46268:SF6">
    <property type="entry name" value="UNIVERSAL STRESS PROTEIN UP12"/>
    <property type="match status" value="1"/>
</dbReference>
<name>W4L2U0_9BACT</name>
<evidence type="ECO:0000259" key="2">
    <source>
        <dbReference type="Pfam" id="PF00582"/>
    </source>
</evidence>
<feature type="non-terminal residue" evidence="3">
    <location>
        <position position="1"/>
    </location>
</feature>
<dbReference type="PRINTS" id="PR01438">
    <property type="entry name" value="UNVRSLSTRESS"/>
</dbReference>
<evidence type="ECO:0000313" key="4">
    <source>
        <dbReference type="Proteomes" id="UP000019140"/>
    </source>
</evidence>
<dbReference type="Gene3D" id="3.40.50.620">
    <property type="entry name" value="HUPs"/>
    <property type="match status" value="2"/>
</dbReference>
<protein>
    <recommendedName>
        <fullName evidence="2">UspA domain-containing protein</fullName>
    </recommendedName>
</protein>
<feature type="domain" description="UspA" evidence="2">
    <location>
        <begin position="72"/>
        <end position="185"/>
    </location>
</feature>
<dbReference type="HOGENOM" id="CLU_1450505_0_0_7"/>
<dbReference type="PANTHER" id="PTHR46268">
    <property type="entry name" value="STRESS RESPONSE PROTEIN NHAX"/>
    <property type="match status" value="1"/>
</dbReference>
<dbReference type="InterPro" id="IPR006016">
    <property type="entry name" value="UspA"/>
</dbReference>
<accession>W4L2U0</accession>
<feature type="non-terminal residue" evidence="3">
    <location>
        <position position="186"/>
    </location>
</feature>
<organism evidence="3 4">
    <name type="scientific">Candidatus Entotheonella gemina</name>
    <dbReference type="NCBI Taxonomy" id="1429439"/>
    <lineage>
        <taxon>Bacteria</taxon>
        <taxon>Pseudomonadati</taxon>
        <taxon>Nitrospinota/Tectimicrobiota group</taxon>
        <taxon>Candidatus Tectimicrobiota</taxon>
        <taxon>Candidatus Entotheonellia</taxon>
        <taxon>Candidatus Entotheonellales</taxon>
        <taxon>Candidatus Entotheonellaceae</taxon>
        <taxon>Candidatus Entotheonella</taxon>
    </lineage>
</organism>
<evidence type="ECO:0000313" key="3">
    <source>
        <dbReference type="EMBL" id="ETW91985.1"/>
    </source>
</evidence>
<dbReference type="Pfam" id="PF00582">
    <property type="entry name" value="Usp"/>
    <property type="match status" value="2"/>
</dbReference>
<dbReference type="Proteomes" id="UP000019140">
    <property type="component" value="Unassembled WGS sequence"/>
</dbReference>
<dbReference type="CDD" id="cd00293">
    <property type="entry name" value="USP-like"/>
    <property type="match status" value="2"/>
</dbReference>
<comment type="similarity">
    <text evidence="1">Belongs to the universal stress protein A family.</text>
</comment>
<dbReference type="InterPro" id="IPR006015">
    <property type="entry name" value="Universal_stress_UspA"/>
</dbReference>
<proteinExistence type="inferred from homology"/>
<sequence length="186" mass="19479">TSVIQWGSIPNAIIKTAAEENCDLIVMGSRTLTGWKRLQVGNVANPVIAKAPQPVMLIKPPQPVSVDRPLRHRILVATGGSAWSDAALDQAFAWASAHGLDVCGLYVSKQRLRSGAAVDPKGEQVLAEAQSKASAAGVRFEPILARGDIANTILATAIDQHCDAIVLGSRGLTGLKRLMAGSIANA</sequence>
<dbReference type="InterPro" id="IPR014729">
    <property type="entry name" value="Rossmann-like_a/b/a_fold"/>
</dbReference>
<dbReference type="EMBL" id="AZHX01003190">
    <property type="protein sequence ID" value="ETW91985.1"/>
    <property type="molecule type" value="Genomic_DNA"/>
</dbReference>
<gene>
    <name evidence="3" type="ORF">ETSY2_55020</name>
</gene>
<comment type="caution">
    <text evidence="3">The sequence shown here is derived from an EMBL/GenBank/DDBJ whole genome shotgun (WGS) entry which is preliminary data.</text>
</comment>
<dbReference type="SUPFAM" id="SSF52402">
    <property type="entry name" value="Adenine nucleotide alpha hydrolases-like"/>
    <property type="match status" value="2"/>
</dbReference>
<dbReference type="AlphaFoldDB" id="W4L2U0"/>
<reference evidence="3 4" key="1">
    <citation type="journal article" date="2014" name="Nature">
        <title>An environmental bacterial taxon with a large and distinct metabolic repertoire.</title>
        <authorList>
            <person name="Wilson M.C."/>
            <person name="Mori T."/>
            <person name="Ruckert C."/>
            <person name="Uria A.R."/>
            <person name="Helf M.J."/>
            <person name="Takada K."/>
            <person name="Gernert C."/>
            <person name="Steffens U.A."/>
            <person name="Heycke N."/>
            <person name="Schmitt S."/>
            <person name="Rinke C."/>
            <person name="Helfrich E.J."/>
            <person name="Brachmann A.O."/>
            <person name="Gurgui C."/>
            <person name="Wakimoto T."/>
            <person name="Kracht M."/>
            <person name="Crusemann M."/>
            <person name="Hentschel U."/>
            <person name="Abe I."/>
            <person name="Matsunaga S."/>
            <person name="Kalinowski J."/>
            <person name="Takeyama H."/>
            <person name="Piel J."/>
        </authorList>
    </citation>
    <scope>NUCLEOTIDE SEQUENCE [LARGE SCALE GENOMIC DNA]</scope>
    <source>
        <strain evidence="4">TSY2</strain>
    </source>
</reference>
<evidence type="ECO:0000256" key="1">
    <source>
        <dbReference type="ARBA" id="ARBA00008791"/>
    </source>
</evidence>
<feature type="domain" description="UspA" evidence="2">
    <location>
        <begin position="3"/>
        <end position="59"/>
    </location>
</feature>